<keyword evidence="2" id="KW-1185">Reference proteome</keyword>
<name>A0ABZ0L6M3_9BACL</name>
<evidence type="ECO:0000313" key="2">
    <source>
        <dbReference type="Proteomes" id="UP001303902"/>
    </source>
</evidence>
<reference evidence="1 2" key="1">
    <citation type="submission" date="2023-06" db="EMBL/GenBank/DDBJ databases">
        <title>Sporosarcina sp. nov., isolated from Korean tranditional fermented seafood 'Jeotgal'.</title>
        <authorList>
            <person name="Yang A.I."/>
            <person name="Shin N.-R."/>
        </authorList>
    </citation>
    <scope>NUCLEOTIDE SEQUENCE [LARGE SCALE GENOMIC DNA]</scope>
    <source>
        <strain evidence="1 2">T2O-4</strain>
    </source>
</reference>
<protein>
    <submittedName>
        <fullName evidence="1">Uncharacterized protein</fullName>
    </submittedName>
</protein>
<dbReference type="RefSeq" id="WP_317967839.1">
    <property type="nucleotide sequence ID" value="NZ_CP129118.1"/>
</dbReference>
<dbReference type="EMBL" id="CP129118">
    <property type="protein sequence ID" value="WOV87583.1"/>
    <property type="molecule type" value="Genomic_DNA"/>
</dbReference>
<proteinExistence type="predicted"/>
<gene>
    <name evidence="1" type="ORF">QWT69_00105</name>
</gene>
<accession>A0ABZ0L6M3</accession>
<dbReference type="Proteomes" id="UP001303902">
    <property type="component" value="Chromosome"/>
</dbReference>
<evidence type="ECO:0000313" key="1">
    <source>
        <dbReference type="EMBL" id="WOV87583.1"/>
    </source>
</evidence>
<organism evidence="1 2">
    <name type="scientific">Sporosarcina oncorhynchi</name>
    <dbReference type="NCBI Taxonomy" id="3056444"/>
    <lineage>
        <taxon>Bacteria</taxon>
        <taxon>Bacillati</taxon>
        <taxon>Bacillota</taxon>
        <taxon>Bacilli</taxon>
        <taxon>Bacillales</taxon>
        <taxon>Caryophanaceae</taxon>
        <taxon>Sporosarcina</taxon>
    </lineage>
</organism>
<sequence>MKGGQSMIRKPTLITWKPTDEITKGFIQVVKFDMSFGDKGLTITLVDKMRTTVDITYDKSTNYLGDFVVSFRYTSEIPMSMLASQAEAARDKSRLNNFETCFYKAVDSDYLDRFKPDFPGDLAGGLEHHIFPVDTGIVEVINDYEPSITLTKTTL</sequence>